<comment type="caution">
    <text evidence="1">The sequence shown here is derived from an EMBL/GenBank/DDBJ whole genome shotgun (WGS) entry which is preliminary data.</text>
</comment>
<dbReference type="OrthoDB" id="8433768at2"/>
<sequence length="360" mass="40012">MTIETRLDKLNALARERSSQRRRDLLREVTDLFFDEPPLSDTPLQRQFDEILSAIATQTELDARAEIANKFADFDGAPRGLILQLARDAISVAAPILQRSSVLSEDDLVSIVHETGQDHMRAISVRDTVPEPVSNAIVERGDDTTVASLVSNEGAKLSRSTFETVAQRAEANPELQAPLAKREDTPIDLLNDLMSVVETNLRETITRRFEGLDPEVVEAALAASKKRLQARLEEDQDIVKARNMIIRKKMRGQLNGSFLASLLRDKQRTAFCVGFAELSGVDYFAARRALEHPSVDGLALICKAARIEKPLFVTLAVLREDTKADPFTGSRKLGELYDALTEEAAGRALRFMRMRRDAAA</sequence>
<evidence type="ECO:0000313" key="2">
    <source>
        <dbReference type="Proteomes" id="UP000305451"/>
    </source>
</evidence>
<reference evidence="1 2" key="1">
    <citation type="journal article" date="2013" name="Int. J. Syst. Evol. Microbiol.">
        <title>Marinicauda pacifica gen. nov., sp. nov., a prosthecate alphaproteobacterium of the family Hyphomonadaceae isolated from deep seawater.</title>
        <authorList>
            <person name="Zhang X.Y."/>
            <person name="Li G.W."/>
            <person name="Wang C.S."/>
            <person name="Zhang Y.J."/>
            <person name="Xu X.W."/>
            <person name="Li H."/>
            <person name="Liu A."/>
            <person name="Liu C."/>
            <person name="Xie B.B."/>
            <person name="Qin Q.L."/>
            <person name="Xu Z."/>
            <person name="Chen X.L."/>
            <person name="Zhou B.C."/>
            <person name="Zhang Y.Z."/>
        </authorList>
    </citation>
    <scope>NUCLEOTIDE SEQUENCE [LARGE SCALE GENOMIC DNA]</scope>
    <source>
        <strain evidence="1 2">P-1 km-3</strain>
    </source>
</reference>
<evidence type="ECO:0000313" key="1">
    <source>
        <dbReference type="EMBL" id="TGY93937.1"/>
    </source>
</evidence>
<keyword evidence="2" id="KW-1185">Reference proteome</keyword>
<proteinExistence type="predicted"/>
<dbReference type="Pfam" id="PF10098">
    <property type="entry name" value="DUF2336"/>
    <property type="match status" value="1"/>
</dbReference>
<dbReference type="EMBL" id="SRXV01000001">
    <property type="protein sequence ID" value="TGY93937.1"/>
    <property type="molecule type" value="Genomic_DNA"/>
</dbReference>
<accession>A0A4S2HD10</accession>
<dbReference type="InterPro" id="IPR019285">
    <property type="entry name" value="DUF2336"/>
</dbReference>
<dbReference type="Proteomes" id="UP000305451">
    <property type="component" value="Unassembled WGS sequence"/>
</dbReference>
<organism evidence="1 2">
    <name type="scientific">Marinicauda pacifica</name>
    <dbReference type="NCBI Taxonomy" id="1133559"/>
    <lineage>
        <taxon>Bacteria</taxon>
        <taxon>Pseudomonadati</taxon>
        <taxon>Pseudomonadota</taxon>
        <taxon>Alphaproteobacteria</taxon>
        <taxon>Maricaulales</taxon>
        <taxon>Maricaulaceae</taxon>
        <taxon>Marinicauda</taxon>
    </lineage>
</organism>
<name>A0A4S2HD10_9PROT</name>
<gene>
    <name evidence="1" type="ORF">E5162_01220</name>
</gene>
<dbReference type="RefSeq" id="WP_135943132.1">
    <property type="nucleotide sequence ID" value="NZ_BMEI01000001.1"/>
</dbReference>
<dbReference type="AlphaFoldDB" id="A0A4S2HD10"/>
<protein>
    <submittedName>
        <fullName evidence="1">DUF2336 domain-containing protein</fullName>
    </submittedName>
</protein>